<evidence type="ECO:0000313" key="6">
    <source>
        <dbReference type="EMBL" id="TGN17273.1"/>
    </source>
</evidence>
<name>A0A4R9LW30_9LEPT</name>
<dbReference type="OrthoDB" id="116240at2"/>
<feature type="domain" description="HTH tetR-type" evidence="5">
    <location>
        <begin position="4"/>
        <end position="64"/>
    </location>
</feature>
<accession>A0A4R9LW30</accession>
<dbReference type="InterPro" id="IPR001647">
    <property type="entry name" value="HTH_TetR"/>
</dbReference>
<protein>
    <submittedName>
        <fullName evidence="6">TetR/AcrR family transcriptional regulator</fullName>
    </submittedName>
</protein>
<dbReference type="GO" id="GO:0003677">
    <property type="term" value="F:DNA binding"/>
    <property type="evidence" value="ECO:0007669"/>
    <property type="project" value="UniProtKB-UniRule"/>
</dbReference>
<comment type="caution">
    <text evidence="6">The sequence shown here is derived from an EMBL/GenBank/DDBJ whole genome shotgun (WGS) entry which is preliminary data.</text>
</comment>
<dbReference type="SUPFAM" id="SSF46689">
    <property type="entry name" value="Homeodomain-like"/>
    <property type="match status" value="1"/>
</dbReference>
<reference evidence="6" key="1">
    <citation type="journal article" date="2019" name="PLoS Negl. Trop. Dis.">
        <title>Revisiting the worldwide diversity of Leptospira species in the environment.</title>
        <authorList>
            <person name="Vincent A.T."/>
            <person name="Schiettekatte O."/>
            <person name="Bourhy P."/>
            <person name="Veyrier F.J."/>
            <person name="Picardeau M."/>
        </authorList>
    </citation>
    <scope>NUCLEOTIDE SEQUENCE [LARGE SCALE GENOMIC DNA]</scope>
    <source>
        <strain evidence="6">201300427</strain>
    </source>
</reference>
<evidence type="ECO:0000256" key="1">
    <source>
        <dbReference type="ARBA" id="ARBA00023015"/>
    </source>
</evidence>
<dbReference type="InterPro" id="IPR009057">
    <property type="entry name" value="Homeodomain-like_sf"/>
</dbReference>
<gene>
    <name evidence="6" type="ORF">EHS15_17185</name>
</gene>
<evidence type="ECO:0000256" key="2">
    <source>
        <dbReference type="ARBA" id="ARBA00023125"/>
    </source>
</evidence>
<evidence type="ECO:0000313" key="7">
    <source>
        <dbReference type="Proteomes" id="UP000298058"/>
    </source>
</evidence>
<sequence length="191" mass="22159">MNRSGPKERILTTAKNLFYRHGYETTGVNQLLTDSGSHKQSFYQYFPSKSDLGKAYLEEQRQELIRLVTYLYRKKETPADWIEAWAKLLKRQAASKDFFGCPFANFSAQTIHIKNDFQKELKETISDLLSAFEIFFEGWKTNGHLTTNISSTKLAKKTLMIYEGNIQLYLITNEKEYLNALEEDFLDLIGG</sequence>
<keyword evidence="3" id="KW-0804">Transcription</keyword>
<evidence type="ECO:0000259" key="5">
    <source>
        <dbReference type="PROSITE" id="PS50977"/>
    </source>
</evidence>
<keyword evidence="2 4" id="KW-0238">DNA-binding</keyword>
<organism evidence="6 7">
    <name type="scientific">Leptospira idonii</name>
    <dbReference type="NCBI Taxonomy" id="1193500"/>
    <lineage>
        <taxon>Bacteria</taxon>
        <taxon>Pseudomonadati</taxon>
        <taxon>Spirochaetota</taxon>
        <taxon>Spirochaetia</taxon>
        <taxon>Leptospirales</taxon>
        <taxon>Leptospiraceae</taxon>
        <taxon>Leptospira</taxon>
    </lineage>
</organism>
<dbReference type="InterPro" id="IPR036271">
    <property type="entry name" value="Tet_transcr_reg_TetR-rel_C_sf"/>
</dbReference>
<keyword evidence="7" id="KW-1185">Reference proteome</keyword>
<evidence type="ECO:0000256" key="3">
    <source>
        <dbReference type="ARBA" id="ARBA00023163"/>
    </source>
</evidence>
<dbReference type="Pfam" id="PF00440">
    <property type="entry name" value="TetR_N"/>
    <property type="match status" value="1"/>
</dbReference>
<dbReference type="SUPFAM" id="SSF48498">
    <property type="entry name" value="Tetracyclin repressor-like, C-terminal domain"/>
    <property type="match status" value="1"/>
</dbReference>
<dbReference type="PANTHER" id="PTHR47506">
    <property type="entry name" value="TRANSCRIPTIONAL REGULATORY PROTEIN"/>
    <property type="match status" value="1"/>
</dbReference>
<proteinExistence type="predicted"/>
<evidence type="ECO:0000256" key="4">
    <source>
        <dbReference type="PROSITE-ProRule" id="PRU00335"/>
    </source>
</evidence>
<dbReference type="Gene3D" id="1.10.357.10">
    <property type="entry name" value="Tetracycline Repressor, domain 2"/>
    <property type="match status" value="1"/>
</dbReference>
<dbReference type="PANTHER" id="PTHR47506:SF3">
    <property type="entry name" value="HTH-TYPE TRANSCRIPTIONAL REGULATOR LMRA"/>
    <property type="match status" value="1"/>
</dbReference>
<feature type="DNA-binding region" description="H-T-H motif" evidence="4">
    <location>
        <begin position="27"/>
        <end position="46"/>
    </location>
</feature>
<dbReference type="PROSITE" id="PS50977">
    <property type="entry name" value="HTH_TETR_2"/>
    <property type="match status" value="1"/>
</dbReference>
<dbReference type="AlphaFoldDB" id="A0A4R9LW30"/>
<dbReference type="RefSeq" id="WP_135761827.1">
    <property type="nucleotide sequence ID" value="NZ_RQHW01000078.1"/>
</dbReference>
<keyword evidence="1" id="KW-0805">Transcription regulation</keyword>
<dbReference type="EMBL" id="RQHW01000078">
    <property type="protein sequence ID" value="TGN17273.1"/>
    <property type="molecule type" value="Genomic_DNA"/>
</dbReference>
<dbReference type="Proteomes" id="UP000298058">
    <property type="component" value="Unassembled WGS sequence"/>
</dbReference>